<gene>
    <name evidence="3" type="ORF">DY240_19230</name>
</gene>
<dbReference type="EMBL" id="QUAL01000179">
    <property type="protein sequence ID" value="RIQ19605.1"/>
    <property type="molecule type" value="Genomic_DNA"/>
</dbReference>
<dbReference type="SUPFAM" id="SSF53756">
    <property type="entry name" value="UDP-Glycosyltransferase/glycogen phosphorylase"/>
    <property type="match status" value="1"/>
</dbReference>
<dbReference type="OrthoDB" id="9815351at2"/>
<name>A0A418KMK9_9ACTN</name>
<keyword evidence="4" id="KW-1185">Reference proteome</keyword>
<dbReference type="AlphaFoldDB" id="A0A418KMK9"/>
<evidence type="ECO:0000256" key="1">
    <source>
        <dbReference type="ARBA" id="ARBA00022679"/>
    </source>
</evidence>
<protein>
    <submittedName>
        <fullName evidence="3">Glycosyltransferase</fullName>
    </submittedName>
</protein>
<proteinExistence type="predicted"/>
<accession>A0A418KMK9</accession>
<dbReference type="Gene3D" id="3.40.50.2000">
    <property type="entry name" value="Glycogen Phosphorylase B"/>
    <property type="match status" value="1"/>
</dbReference>
<sequence length="368" mass="39593">MTPRGSDGAGGGRADVVVLSSGHDVADARLHKITGALCRQGLRVDVCGLGDAGAGPAGTRVRTRARGGLASRAWRALTLPWRANASVMFTLDPDLVPMATLAARVRRRRLVVDVHEDYLRLLSDRSWARGAAGAVASGVVRLSNRLAAKADLTVVADGHIPPREARRRLVVENMPDLGLLPSPGTRDATPRAIYIGDLRASRGLFDMLDAVAAAPGWRLDLIGPVAATDVDALHERLQRDDLAGRVDLPGRLPPAEAWKRAEGAWAGLVFLRETPAFREAIPTKLYEYLATGLPFLTTRLPRQVEMVELTGAGVVVDDPADAAEVLRRWADDTAVLDDYRKRAIAWADSHLETSPYDTLATAVADLAR</sequence>
<feature type="domain" description="Glycosyl transferase family 1" evidence="2">
    <location>
        <begin position="187"/>
        <end position="344"/>
    </location>
</feature>
<evidence type="ECO:0000313" key="4">
    <source>
        <dbReference type="Proteomes" id="UP000284057"/>
    </source>
</evidence>
<reference evidence="3 4" key="1">
    <citation type="submission" date="2018-09" db="EMBL/GenBank/DDBJ databases">
        <title>Isolation, diversity and antifungal activity of actinobacteria from wheat.</title>
        <authorList>
            <person name="Han C."/>
        </authorList>
    </citation>
    <scope>NUCLEOTIDE SEQUENCE [LARGE SCALE GENOMIC DNA]</scope>
    <source>
        <strain evidence="3 4">NEAU-YY265</strain>
    </source>
</reference>
<evidence type="ECO:0000313" key="3">
    <source>
        <dbReference type="EMBL" id="RIQ19605.1"/>
    </source>
</evidence>
<keyword evidence="1 3" id="KW-0808">Transferase</keyword>
<comment type="caution">
    <text evidence="3">The sequence shown here is derived from an EMBL/GenBank/DDBJ whole genome shotgun (WGS) entry which is preliminary data.</text>
</comment>
<dbReference type="GO" id="GO:0016757">
    <property type="term" value="F:glycosyltransferase activity"/>
    <property type="evidence" value="ECO:0007669"/>
    <property type="project" value="InterPro"/>
</dbReference>
<dbReference type="Pfam" id="PF00534">
    <property type="entry name" value="Glycos_transf_1"/>
    <property type="match status" value="1"/>
</dbReference>
<evidence type="ECO:0000259" key="2">
    <source>
        <dbReference type="Pfam" id="PF00534"/>
    </source>
</evidence>
<dbReference type="InterPro" id="IPR001296">
    <property type="entry name" value="Glyco_trans_1"/>
</dbReference>
<dbReference type="Proteomes" id="UP000284057">
    <property type="component" value="Unassembled WGS sequence"/>
</dbReference>
<organism evidence="3 4">
    <name type="scientific">Jiangella rhizosphaerae</name>
    <dbReference type="NCBI Taxonomy" id="2293569"/>
    <lineage>
        <taxon>Bacteria</taxon>
        <taxon>Bacillati</taxon>
        <taxon>Actinomycetota</taxon>
        <taxon>Actinomycetes</taxon>
        <taxon>Jiangellales</taxon>
        <taxon>Jiangellaceae</taxon>
        <taxon>Jiangella</taxon>
    </lineage>
</organism>
<dbReference type="RefSeq" id="WP_119661463.1">
    <property type="nucleotide sequence ID" value="NZ_QUAL01000179.1"/>
</dbReference>